<dbReference type="InterPro" id="IPR032675">
    <property type="entry name" value="LRR_dom_sf"/>
</dbReference>
<dbReference type="Gene3D" id="3.80.10.10">
    <property type="entry name" value="Ribonuclease Inhibitor"/>
    <property type="match status" value="1"/>
</dbReference>
<sequence length="446" mass="50247">MAPDMHTLAPELLAKIFLHCIGDESRESTRCVKLAPLLLGRVCRTWRTISVSSLDLWSRIVMVVPKEAMMECKKEMLAANVWISRSGSRPLSICIDYDWECCCEEFPRLLKLVASHSSRWNDIKITIPAKFDSAILAGFRSRYLPQLEHFNINLFGDDDSEYVHPLALSSAPRLQTFHHISDFGGGRQIDFSGQTHHVRKIEVVFDMGVYPEMAGMSLGDLFTCLTNCPLLKELYLPITKIWSNRPQETPSIIELSHLRALGLNISPHIDPGFLFDILFLPALISLTIWMEHYDDDYSDWPYLRSMLARSCPRLQDLDVGAPMTEATLIESLFYLPSLISLRVSSVDFTDSILHSLTVDANKSSRSMCPFLQTIDFGFGNFSPTTEAGFSTNAMIAMILSRRRSTESTSGKELEMVRGGLFEFDSILSNPDIAKCVGDGLKLGYEH</sequence>
<evidence type="ECO:0000313" key="2">
    <source>
        <dbReference type="Proteomes" id="UP000294933"/>
    </source>
</evidence>
<dbReference type="Proteomes" id="UP000294933">
    <property type="component" value="Unassembled WGS sequence"/>
</dbReference>
<name>A0A4Y7PN99_9AGAM</name>
<accession>A0A4Y7PN99</accession>
<dbReference type="PANTHER" id="PTHR38926:SF5">
    <property type="entry name" value="F-BOX AND LEUCINE-RICH REPEAT PROTEIN 6"/>
    <property type="match status" value="1"/>
</dbReference>
<proteinExistence type="predicted"/>
<dbReference type="PANTHER" id="PTHR38926">
    <property type="entry name" value="F-BOX DOMAIN CONTAINING PROTEIN, EXPRESSED"/>
    <property type="match status" value="1"/>
</dbReference>
<evidence type="ECO:0000313" key="1">
    <source>
        <dbReference type="EMBL" id="TDL16598.1"/>
    </source>
</evidence>
<organism evidence="1 2">
    <name type="scientific">Rickenella mellea</name>
    <dbReference type="NCBI Taxonomy" id="50990"/>
    <lineage>
        <taxon>Eukaryota</taxon>
        <taxon>Fungi</taxon>
        <taxon>Dikarya</taxon>
        <taxon>Basidiomycota</taxon>
        <taxon>Agaricomycotina</taxon>
        <taxon>Agaricomycetes</taxon>
        <taxon>Hymenochaetales</taxon>
        <taxon>Rickenellaceae</taxon>
        <taxon>Rickenella</taxon>
    </lineage>
</organism>
<gene>
    <name evidence="1" type="ORF">BD410DRAFT_795158</name>
</gene>
<evidence type="ECO:0008006" key="3">
    <source>
        <dbReference type="Google" id="ProtNLM"/>
    </source>
</evidence>
<dbReference type="VEuPathDB" id="FungiDB:BD410DRAFT_795158"/>
<reference evidence="1 2" key="1">
    <citation type="submission" date="2018-06" db="EMBL/GenBank/DDBJ databases">
        <title>A transcriptomic atlas of mushroom development highlights an independent origin of complex multicellularity.</title>
        <authorList>
            <consortium name="DOE Joint Genome Institute"/>
            <person name="Krizsan K."/>
            <person name="Almasi E."/>
            <person name="Merenyi Z."/>
            <person name="Sahu N."/>
            <person name="Viragh M."/>
            <person name="Koszo T."/>
            <person name="Mondo S."/>
            <person name="Kiss B."/>
            <person name="Balint B."/>
            <person name="Kues U."/>
            <person name="Barry K."/>
            <person name="Hegedus J.C."/>
            <person name="Henrissat B."/>
            <person name="Johnson J."/>
            <person name="Lipzen A."/>
            <person name="Ohm R."/>
            <person name="Nagy I."/>
            <person name="Pangilinan J."/>
            <person name="Yan J."/>
            <person name="Xiong Y."/>
            <person name="Grigoriev I.V."/>
            <person name="Hibbett D.S."/>
            <person name="Nagy L.G."/>
        </authorList>
    </citation>
    <scope>NUCLEOTIDE SEQUENCE [LARGE SCALE GENOMIC DNA]</scope>
    <source>
        <strain evidence="1 2">SZMC22713</strain>
    </source>
</reference>
<dbReference type="OrthoDB" id="2909959at2759"/>
<dbReference type="SUPFAM" id="SSF52047">
    <property type="entry name" value="RNI-like"/>
    <property type="match status" value="1"/>
</dbReference>
<keyword evidence="2" id="KW-1185">Reference proteome</keyword>
<dbReference type="EMBL" id="ML170239">
    <property type="protein sequence ID" value="TDL16598.1"/>
    <property type="molecule type" value="Genomic_DNA"/>
</dbReference>
<protein>
    <recommendedName>
        <fullName evidence="3">F-box domain-containing protein</fullName>
    </recommendedName>
</protein>
<dbReference type="AlphaFoldDB" id="A0A4Y7PN99"/>